<keyword evidence="6" id="KW-1185">Reference proteome</keyword>
<dbReference type="RefSeq" id="WP_174399817.1">
    <property type="nucleotide sequence ID" value="NZ_VBSB01000014.1"/>
</dbReference>
<feature type="compositionally biased region" description="Low complexity" evidence="2">
    <location>
        <begin position="476"/>
        <end position="485"/>
    </location>
</feature>
<comment type="similarity">
    <text evidence="1">Belongs to the mycobacterial PPE family.</text>
</comment>
<dbReference type="InterPro" id="IPR038332">
    <property type="entry name" value="PPE_sf"/>
</dbReference>
<dbReference type="Gene3D" id="1.20.1260.20">
    <property type="entry name" value="PPE superfamily"/>
    <property type="match status" value="1"/>
</dbReference>
<feature type="domain" description="PPE" evidence="3">
    <location>
        <begin position="138"/>
        <end position="295"/>
    </location>
</feature>
<feature type="region of interest" description="Disordered" evidence="2">
    <location>
        <begin position="104"/>
        <end position="130"/>
    </location>
</feature>
<feature type="compositionally biased region" description="Pro residues" evidence="2">
    <location>
        <begin position="113"/>
        <end position="124"/>
    </location>
</feature>
<evidence type="ECO:0000259" key="4">
    <source>
        <dbReference type="Pfam" id="PF00934"/>
    </source>
</evidence>
<dbReference type="Proteomes" id="UP000708347">
    <property type="component" value="Unassembled WGS sequence"/>
</dbReference>
<feature type="region of interest" description="Disordered" evidence="2">
    <location>
        <begin position="476"/>
        <end position="540"/>
    </location>
</feature>
<evidence type="ECO:0000313" key="5">
    <source>
        <dbReference type="EMBL" id="NTY62085.1"/>
    </source>
</evidence>
<organism evidence="5 6">
    <name type="scientific">Mycolicibacterium sphagni</name>
    <dbReference type="NCBI Taxonomy" id="1786"/>
    <lineage>
        <taxon>Bacteria</taxon>
        <taxon>Bacillati</taxon>
        <taxon>Actinomycetota</taxon>
        <taxon>Actinomycetes</taxon>
        <taxon>Mycobacteriales</taxon>
        <taxon>Mycobacteriaceae</taxon>
        <taxon>Mycolicibacterium</taxon>
    </lineage>
</organism>
<feature type="compositionally biased region" description="Gly residues" evidence="2">
    <location>
        <begin position="413"/>
        <end position="434"/>
    </location>
</feature>
<comment type="caution">
    <text evidence="5">The sequence shown here is derived from an EMBL/GenBank/DDBJ whole genome shotgun (WGS) entry which is preliminary data.</text>
</comment>
<evidence type="ECO:0000256" key="1">
    <source>
        <dbReference type="ARBA" id="ARBA00010652"/>
    </source>
</evidence>
<dbReference type="InterPro" id="IPR000084">
    <property type="entry name" value="PE-PGRS_N"/>
</dbReference>
<dbReference type="Pfam" id="PF00823">
    <property type="entry name" value="PPE"/>
    <property type="match status" value="1"/>
</dbReference>
<feature type="region of interest" description="Disordered" evidence="2">
    <location>
        <begin position="393"/>
        <end position="450"/>
    </location>
</feature>
<feature type="compositionally biased region" description="Basic and acidic residues" evidence="2">
    <location>
        <begin position="486"/>
        <end position="497"/>
    </location>
</feature>
<reference evidence="5 6" key="1">
    <citation type="submission" date="2019-05" db="EMBL/GenBank/DDBJ databases">
        <title>Mycolicibacterium sphagni ENV482 genome assembly.</title>
        <authorList>
            <person name="Chen W."/>
            <person name="Faulkner N.W."/>
            <person name="Hyman M.R."/>
        </authorList>
    </citation>
    <scope>NUCLEOTIDE SEQUENCE [LARGE SCALE GENOMIC DNA]</scope>
    <source>
        <strain evidence="5 6">ENV482</strain>
    </source>
</reference>
<dbReference type="EMBL" id="VBSB01000014">
    <property type="protein sequence ID" value="NTY62085.1"/>
    <property type="molecule type" value="Genomic_DNA"/>
</dbReference>
<name>A0ABX2K794_9MYCO</name>
<feature type="compositionally biased region" description="Basic and acidic residues" evidence="2">
    <location>
        <begin position="520"/>
        <end position="531"/>
    </location>
</feature>
<sequence length="540" mass="54239">MEGASAGGGSHVEAHIPVMLTAAQSMQAVSAQMLSAAVPTAVPPAGLDEVSLKAAARLNSRAMNLVKTLDSGSWVLAGGAVEVENAAHSFLAKEAENAASFSGTAGAGGVPAPQLPAFPPPPTIPDLTMPDVPAPPGAIDAEYTSMLVNGGSGDAPHTAAAEFWTNTGQSLAEVSDVLGVARDALRNGWQSPDAEGAHSALQKFHAWVDDTGKSATQLGQDWSTHVEGWRRVRSNIPTPQDASQTKQNLVQAMDDNAANGGMSTPQVVHWGNEYTQQNTTTQTEMAAYDAGESSAPAFADPGAPPPISSAGPPRVDGVPRPAPGPLKDRLTDDPALKGMQDPKTMMTAMLAAAAGAAGGLGAAGKGLLQPIQQIPQQIAQQVSQISQMAKGASAANAASLPHKATTATPAKKAGGGGGGKGGGGTKPAGLGGGARLSTPPPTAVPAMPAGPAVVRPPAAGAGAPGGAGMGMMPPMGAMGAAARGGNQKDKTRNKDLFPDSQEFDDDDQEHAPAVLGAKPEPVKKPSYDRKIGSAPLKNND</sequence>
<evidence type="ECO:0000313" key="6">
    <source>
        <dbReference type="Proteomes" id="UP000708347"/>
    </source>
</evidence>
<dbReference type="Pfam" id="PF00934">
    <property type="entry name" value="PE"/>
    <property type="match status" value="1"/>
</dbReference>
<evidence type="ECO:0000256" key="2">
    <source>
        <dbReference type="SAM" id="MobiDB-lite"/>
    </source>
</evidence>
<feature type="compositionally biased region" description="Low complexity" evidence="2">
    <location>
        <begin position="393"/>
        <end position="412"/>
    </location>
</feature>
<protein>
    <submittedName>
        <fullName evidence="5">PPE domain-containing protein</fullName>
    </submittedName>
</protein>
<feature type="domain" description="PE" evidence="4">
    <location>
        <begin position="25"/>
        <end position="97"/>
    </location>
</feature>
<feature type="region of interest" description="Disordered" evidence="2">
    <location>
        <begin position="293"/>
        <end position="334"/>
    </location>
</feature>
<dbReference type="SUPFAM" id="SSF140459">
    <property type="entry name" value="PE/PPE dimer-like"/>
    <property type="match status" value="1"/>
</dbReference>
<dbReference type="Gene3D" id="1.10.287.850">
    <property type="entry name" value="HP0062-like domain"/>
    <property type="match status" value="1"/>
</dbReference>
<proteinExistence type="inferred from homology"/>
<gene>
    <name evidence="5" type="ORF">FEG63_21290</name>
</gene>
<dbReference type="InterPro" id="IPR000030">
    <property type="entry name" value="PPE_dom"/>
</dbReference>
<evidence type="ECO:0000259" key="3">
    <source>
        <dbReference type="Pfam" id="PF00823"/>
    </source>
</evidence>
<accession>A0ABX2K794</accession>